<dbReference type="Pfam" id="PF16199">
    <property type="entry name" value="Radical_SAM_C"/>
    <property type="match status" value="1"/>
</dbReference>
<keyword evidence="7 14" id="KW-0819">tRNA processing</keyword>
<keyword evidence="8 14" id="KW-0479">Metal-binding</keyword>
<gene>
    <name evidence="16" type="ORF">ADUPG1_008759</name>
</gene>
<keyword evidence="10" id="KW-0408">Iron</keyword>
<dbReference type="InterPro" id="IPR032432">
    <property type="entry name" value="Radical_SAM_C"/>
</dbReference>
<protein>
    <recommendedName>
        <fullName evidence="14">Elongator complex protein 3</fullName>
        <ecNumber evidence="14">2.3.1.-</ecNumber>
    </recommendedName>
</protein>
<comment type="catalytic activity">
    <reaction evidence="13">
        <text>uridine(34) in tRNA + acetyl-CoA + S-adenosyl-L-methionine + H2O = 5-(carboxymethyl)uridine(34) in tRNA + 5'-deoxyadenosine + L-methionine + CoA + 2 H(+)</text>
        <dbReference type="Rhea" id="RHEA:61020"/>
        <dbReference type="Rhea" id="RHEA-COMP:10407"/>
        <dbReference type="Rhea" id="RHEA-COMP:11727"/>
        <dbReference type="ChEBI" id="CHEBI:15377"/>
        <dbReference type="ChEBI" id="CHEBI:15378"/>
        <dbReference type="ChEBI" id="CHEBI:17319"/>
        <dbReference type="ChEBI" id="CHEBI:57287"/>
        <dbReference type="ChEBI" id="CHEBI:57288"/>
        <dbReference type="ChEBI" id="CHEBI:57844"/>
        <dbReference type="ChEBI" id="CHEBI:59789"/>
        <dbReference type="ChEBI" id="CHEBI:65315"/>
        <dbReference type="ChEBI" id="CHEBI:74882"/>
        <dbReference type="EC" id="2.3.1.311"/>
    </reaction>
    <physiologicalReaction direction="left-to-right" evidence="13">
        <dbReference type="Rhea" id="RHEA:61021"/>
    </physiologicalReaction>
</comment>
<sequence>MASTRVEVVQEIGDKYINHYLIHGDLNPKDLDRIRSSVCQERRFKSTPTYYEILNSLSEDFKGILRPFLKRKPVRTASGVAIVAVMCKPHRCPHQATTGSACIYCPGGPDSDFEYSSQSYTGFEPTSMRAIRARYDPYSQVRVRLDQIADLGHPVDKVELILMGGTFMALGQKYRDKFISKMHDALSGASSSSIYESIIHAEHAKSRCVGLTIETRPDYCLPKHIADMLLYGATRVEVGVQTVYRDVMRAINRGHTIRSVSRCFADLKDSGYKVTAHMMPNLIKTDFMRDLWGFQDLFESLSFRPDGLKLYPTLVIRGTNLYNLWKFGKYRSYTQDTMLDLLTKLFLVCPPWVRVYRVQRDIPDPLVTSGAGRGNLRDLILRRILELGGRTGEIRAREVGLAPLNATRAKEVQKKKRERTITTAGGVVTSEAVFTRRDYCANGSWESFLSFEDAVSGALIGLLRLRLIRRSFRPELRGRVSMIREVHVYGSASKVGTAGVQQQHRGYGRLLIKKAEEIAKNEHRSRKIVVIAGLGTKFYYGKNGFKHDGVYMSKML</sequence>
<dbReference type="Gene3D" id="3.40.630.30">
    <property type="match status" value="1"/>
</dbReference>
<evidence type="ECO:0000256" key="14">
    <source>
        <dbReference type="PIRNR" id="PIRNR005669"/>
    </source>
</evidence>
<accession>A0ABQ5KT50</accession>
<dbReference type="InterPro" id="IPR034687">
    <property type="entry name" value="ELP3-like"/>
</dbReference>
<comment type="pathway">
    <text evidence="1">tRNA modification.</text>
</comment>
<keyword evidence="3" id="KW-0004">4Fe-4S</keyword>
<comment type="function">
    <text evidence="14">Catalytic tRNA acetyltransferase subunit of the elongator complex, which is required for multiple tRNA modifications, including mcm5U (5-methoxycarbonylmethyl uridine), mcm5s2U (5-methoxycarbonylmethyl-2-thiouridine), and ncm5U (5-carbamoylmethyl uridine). In the elongator complex, acts as a tRNA uridine(34) acetyltransferase by mediating formation of carboxymethyluridine in the wobble base at position 34 in tRNAs.</text>
</comment>
<dbReference type="SUPFAM" id="SSF55729">
    <property type="entry name" value="Acyl-CoA N-acyltransferases (Nat)"/>
    <property type="match status" value="1"/>
</dbReference>
<evidence type="ECO:0000256" key="11">
    <source>
        <dbReference type="ARBA" id="ARBA00023014"/>
    </source>
</evidence>
<dbReference type="Pfam" id="PF23613">
    <property type="entry name" value="ELP3_N"/>
    <property type="match status" value="1"/>
</dbReference>
<evidence type="ECO:0000256" key="6">
    <source>
        <dbReference type="ARBA" id="ARBA00022691"/>
    </source>
</evidence>
<dbReference type="EMBL" id="BQXS01011033">
    <property type="protein sequence ID" value="GKT35642.1"/>
    <property type="molecule type" value="Genomic_DNA"/>
</dbReference>
<evidence type="ECO:0000313" key="17">
    <source>
        <dbReference type="Proteomes" id="UP001057375"/>
    </source>
</evidence>
<organism evidence="16 17">
    <name type="scientific">Aduncisulcus paluster</name>
    <dbReference type="NCBI Taxonomy" id="2918883"/>
    <lineage>
        <taxon>Eukaryota</taxon>
        <taxon>Metamonada</taxon>
        <taxon>Carpediemonas-like organisms</taxon>
        <taxon>Aduncisulcus</taxon>
    </lineage>
</organism>
<dbReference type="EC" id="2.3.1.-" evidence="14"/>
<evidence type="ECO:0000256" key="9">
    <source>
        <dbReference type="ARBA" id="ARBA00022884"/>
    </source>
</evidence>
<keyword evidence="11 14" id="KW-0411">Iron-sulfur</keyword>
<dbReference type="Proteomes" id="UP001057375">
    <property type="component" value="Unassembled WGS sequence"/>
</dbReference>
<keyword evidence="6 14" id="KW-0949">S-adenosyl-L-methionine</keyword>
<evidence type="ECO:0000256" key="2">
    <source>
        <dbReference type="ARBA" id="ARBA00005494"/>
    </source>
</evidence>
<evidence type="ECO:0000256" key="4">
    <source>
        <dbReference type="ARBA" id="ARBA00022555"/>
    </source>
</evidence>
<reference evidence="16" key="1">
    <citation type="submission" date="2022-03" db="EMBL/GenBank/DDBJ databases">
        <title>Draft genome sequence of Aduncisulcus paluster, a free-living microaerophilic Fornicata.</title>
        <authorList>
            <person name="Yuyama I."/>
            <person name="Kume K."/>
            <person name="Tamura T."/>
            <person name="Inagaki Y."/>
            <person name="Hashimoto T."/>
        </authorList>
    </citation>
    <scope>NUCLEOTIDE SEQUENCE</scope>
    <source>
        <strain evidence="16">NY0171</strain>
    </source>
</reference>
<evidence type="ECO:0000256" key="13">
    <source>
        <dbReference type="ARBA" id="ARBA00047372"/>
    </source>
</evidence>
<dbReference type="NCBIfam" id="TIGR01211">
    <property type="entry name" value="ELP3"/>
    <property type="match status" value="1"/>
</dbReference>
<keyword evidence="9" id="KW-0694">RNA-binding</keyword>
<keyword evidence="5 14" id="KW-0808">Transferase</keyword>
<evidence type="ECO:0000256" key="7">
    <source>
        <dbReference type="ARBA" id="ARBA00022694"/>
    </source>
</evidence>
<comment type="caution">
    <text evidence="16">The sequence shown here is derived from an EMBL/GenBank/DDBJ whole genome shotgun (WGS) entry which is preliminary data.</text>
</comment>
<evidence type="ECO:0000256" key="1">
    <source>
        <dbReference type="ARBA" id="ARBA00005217"/>
    </source>
</evidence>
<evidence type="ECO:0000256" key="10">
    <source>
        <dbReference type="ARBA" id="ARBA00023004"/>
    </source>
</evidence>
<dbReference type="SUPFAM" id="SSF102114">
    <property type="entry name" value="Radical SAM enzymes"/>
    <property type="match status" value="1"/>
</dbReference>
<evidence type="ECO:0000256" key="12">
    <source>
        <dbReference type="ARBA" id="ARBA00023315"/>
    </source>
</evidence>
<keyword evidence="17" id="KW-1185">Reference proteome</keyword>
<feature type="domain" description="Elp3/MiaA/NifB-like radical SAM core" evidence="15">
    <location>
        <begin position="82"/>
        <end position="344"/>
    </location>
</feature>
<evidence type="ECO:0000313" key="16">
    <source>
        <dbReference type="EMBL" id="GKT35642.1"/>
    </source>
</evidence>
<dbReference type="InterPro" id="IPR056591">
    <property type="entry name" value="ELP3-like_N"/>
</dbReference>
<dbReference type="InterPro" id="IPR007197">
    <property type="entry name" value="rSAM"/>
</dbReference>
<evidence type="ECO:0000256" key="8">
    <source>
        <dbReference type="ARBA" id="ARBA00022723"/>
    </source>
</evidence>
<dbReference type="SFLD" id="SFLDF00344">
    <property type="entry name" value="ELP3-like"/>
    <property type="match status" value="1"/>
</dbReference>
<keyword evidence="4 14" id="KW-0820">tRNA-binding</keyword>
<comment type="similarity">
    <text evidence="2 14">Belongs to the ELP3 family.</text>
</comment>
<evidence type="ECO:0000259" key="15">
    <source>
        <dbReference type="SMART" id="SM00729"/>
    </source>
</evidence>
<comment type="cofactor">
    <cofactor evidence="14">
        <name>[4Fe-4S] cluster</name>
        <dbReference type="ChEBI" id="CHEBI:49883"/>
    </cofactor>
    <text evidence="14">Binds 1 [4Fe-4S] cluster. The cluster is coordinated with 3 cysteines and an exchangeable S-adenosyl-L-methionine.</text>
</comment>
<dbReference type="SFLD" id="SFLDG01086">
    <property type="entry name" value="elongater_protein-like"/>
    <property type="match status" value="1"/>
</dbReference>
<keyword evidence="12 14" id="KW-0012">Acyltransferase</keyword>
<evidence type="ECO:0000256" key="3">
    <source>
        <dbReference type="ARBA" id="ARBA00022485"/>
    </source>
</evidence>
<proteinExistence type="inferred from homology"/>
<dbReference type="InterPro" id="IPR058240">
    <property type="entry name" value="rSAM_sf"/>
</dbReference>
<dbReference type="PIRSF" id="PIRSF005669">
    <property type="entry name" value="Hist_AcTrfase_ELP3"/>
    <property type="match status" value="1"/>
</dbReference>
<dbReference type="InterPro" id="IPR006638">
    <property type="entry name" value="Elp3/MiaA/NifB-like_rSAM"/>
</dbReference>
<name>A0ABQ5KT50_9EUKA</name>
<dbReference type="InterPro" id="IPR039661">
    <property type="entry name" value="ELP3"/>
</dbReference>
<dbReference type="PANTHER" id="PTHR11135:SF0">
    <property type="entry name" value="ELONGATOR COMPLEX PROTEIN 3"/>
    <property type="match status" value="1"/>
</dbReference>
<evidence type="ECO:0000256" key="5">
    <source>
        <dbReference type="ARBA" id="ARBA00022679"/>
    </source>
</evidence>
<dbReference type="Pfam" id="PF04055">
    <property type="entry name" value="Radical_SAM"/>
    <property type="match status" value="1"/>
</dbReference>
<dbReference type="CDD" id="cd01335">
    <property type="entry name" value="Radical_SAM"/>
    <property type="match status" value="1"/>
</dbReference>
<dbReference type="SFLD" id="SFLDS00029">
    <property type="entry name" value="Radical_SAM"/>
    <property type="match status" value="1"/>
</dbReference>
<dbReference type="SMART" id="SM00729">
    <property type="entry name" value="Elp3"/>
    <property type="match status" value="1"/>
</dbReference>
<dbReference type="PANTHER" id="PTHR11135">
    <property type="entry name" value="HISTONE ACETYLTRANSFERASE-RELATED"/>
    <property type="match status" value="1"/>
</dbReference>
<dbReference type="InterPro" id="IPR016181">
    <property type="entry name" value="Acyl_CoA_acyltransferase"/>
</dbReference>